<dbReference type="GO" id="GO:0005634">
    <property type="term" value="C:nucleus"/>
    <property type="evidence" value="ECO:0007669"/>
    <property type="project" value="UniProtKB-ARBA"/>
</dbReference>
<comment type="subunit">
    <text evidence="5">Homotetramer. Interacts with Hsc70 as well as DNAJ homologs and Hsp90.</text>
</comment>
<dbReference type="InterPro" id="IPR041243">
    <property type="entry name" value="STI1/HOP_DP"/>
</dbReference>
<evidence type="ECO:0000313" key="9">
    <source>
        <dbReference type="EMBL" id="JAP85480.1"/>
    </source>
</evidence>
<evidence type="ECO:0000256" key="7">
    <source>
        <dbReference type="SAM" id="MobiDB-lite"/>
    </source>
</evidence>
<dbReference type="InterPro" id="IPR034649">
    <property type="entry name" value="Hip_N"/>
</dbReference>
<keyword evidence="3 6" id="KW-0802">TPR repeat</keyword>
<feature type="compositionally biased region" description="Acidic residues" evidence="7">
    <location>
        <begin position="64"/>
        <end position="89"/>
    </location>
</feature>
<dbReference type="AlphaFoldDB" id="A0A131Z402"/>
<dbReference type="Gene3D" id="1.25.40.10">
    <property type="entry name" value="Tetratricopeptide repeat domain"/>
    <property type="match status" value="1"/>
</dbReference>
<feature type="compositionally biased region" description="Pro residues" evidence="7">
    <location>
        <begin position="49"/>
        <end position="58"/>
    </location>
</feature>
<evidence type="ECO:0000256" key="1">
    <source>
        <dbReference type="ARBA" id="ARBA00009015"/>
    </source>
</evidence>
<comment type="similarity">
    <text evidence="1">Belongs to the FAM10 family.</text>
</comment>
<dbReference type="GO" id="GO:0046983">
    <property type="term" value="F:protein dimerization activity"/>
    <property type="evidence" value="ECO:0007669"/>
    <property type="project" value="InterPro"/>
</dbReference>
<evidence type="ECO:0000256" key="6">
    <source>
        <dbReference type="PROSITE-ProRule" id="PRU00339"/>
    </source>
</evidence>
<dbReference type="Pfam" id="PF18253">
    <property type="entry name" value="HipN"/>
    <property type="match status" value="1"/>
</dbReference>
<dbReference type="InterPro" id="IPR011990">
    <property type="entry name" value="TPR-like_helical_dom_sf"/>
</dbReference>
<name>A0A131Z402_RHIAP</name>
<dbReference type="PANTHER" id="PTHR45883">
    <property type="entry name" value="HSC70-INTERACTING PROTEIN"/>
    <property type="match status" value="1"/>
</dbReference>
<dbReference type="InterPro" id="IPR019734">
    <property type="entry name" value="TPR_rpt"/>
</dbReference>
<evidence type="ECO:0000256" key="4">
    <source>
        <dbReference type="ARBA" id="ARBA00037033"/>
    </source>
</evidence>
<dbReference type="SMART" id="SM00028">
    <property type="entry name" value="TPR"/>
    <property type="match status" value="3"/>
</dbReference>
<dbReference type="GO" id="GO:1902494">
    <property type="term" value="C:catalytic complex"/>
    <property type="evidence" value="ECO:0007669"/>
    <property type="project" value="UniProtKB-ARBA"/>
</dbReference>
<comment type="function">
    <text evidence="4">One HIP oligomer binds the ATPase domains of at least two HSC70 molecules dependent on activation of the HSC70 ATPase by HSP40. Stabilizes the ADP state of HSC70 that has a high affinity for substrate protein. Through its own chaperone activity, it may contribute to the interaction of HSC70 with various target proteins.</text>
</comment>
<feature type="region of interest" description="Disordered" evidence="7">
    <location>
        <begin position="44"/>
        <end position="107"/>
    </location>
</feature>
<feature type="compositionally biased region" description="Basic and acidic residues" evidence="7">
    <location>
        <begin position="246"/>
        <end position="278"/>
    </location>
</feature>
<protein>
    <submittedName>
        <fullName evidence="9">Suppressor of tumorigenicity protein 13</fullName>
    </submittedName>
</protein>
<reference evidence="9" key="1">
    <citation type="journal article" date="2016" name="Ticks Tick Borne Dis.">
        <title>De novo assembly and annotation of the salivary gland transcriptome of Rhipicephalus appendiculatus male and female ticks during blood feeding.</title>
        <authorList>
            <person name="de Castro M.H."/>
            <person name="de Klerk D."/>
            <person name="Pienaar R."/>
            <person name="Latif A.A."/>
            <person name="Rees D.J."/>
            <person name="Mans B.J."/>
        </authorList>
    </citation>
    <scope>NUCLEOTIDE SEQUENCE</scope>
    <source>
        <tissue evidence="9">Salivary glands</tissue>
    </source>
</reference>
<sequence>MSYLGREQLRQLEAFVEFCKTKPEILHKPELSFFKQYLESLGAKISPAPRSPSPPPKTKQPEEVNMEEPTPEPEPEPVTPESEESEVELDNSGVVEPDHDDPLPMGDCSVEVTEEQMEQSSEKRGQAMEAQSEGKLEESLKLWTEAIELNPSSAILFAKRANVLLKMEKPNAAIRDANKALELNPDQALGYKIRGRAHRLLGHWEEAAKDLATACRLDYTDEANEWLKEVTPNAKKLQEHRRKWERKREERELKERAERVRKAREEQQRRYEQQQKEAQDDDDLGGIPGFPGGMPGGLGDCFQDPEILAAFQDPEVAAAFQDISQNPMNIGKYQSNPKIKNIMAKMAAKMGAQAPPPM</sequence>
<organism evidence="9">
    <name type="scientific">Rhipicephalus appendiculatus</name>
    <name type="common">Brown ear tick</name>
    <dbReference type="NCBI Taxonomy" id="34631"/>
    <lineage>
        <taxon>Eukaryota</taxon>
        <taxon>Metazoa</taxon>
        <taxon>Ecdysozoa</taxon>
        <taxon>Arthropoda</taxon>
        <taxon>Chelicerata</taxon>
        <taxon>Arachnida</taxon>
        <taxon>Acari</taxon>
        <taxon>Parasitiformes</taxon>
        <taxon>Ixodida</taxon>
        <taxon>Ixodoidea</taxon>
        <taxon>Ixodidae</taxon>
        <taxon>Rhipicephalinae</taxon>
        <taxon>Rhipicephalus</taxon>
        <taxon>Rhipicephalus</taxon>
    </lineage>
</organism>
<dbReference type="EMBL" id="GEDV01003077">
    <property type="protein sequence ID" value="JAP85480.1"/>
    <property type="molecule type" value="Transcribed_RNA"/>
</dbReference>
<evidence type="ECO:0000256" key="3">
    <source>
        <dbReference type="ARBA" id="ARBA00022803"/>
    </source>
</evidence>
<dbReference type="GO" id="GO:0030544">
    <property type="term" value="F:Hsp70 protein binding"/>
    <property type="evidence" value="ECO:0007669"/>
    <property type="project" value="TreeGrafter"/>
</dbReference>
<dbReference type="FunFam" id="6.10.250.3420:FF:000001">
    <property type="entry name" value="Hsc70-interacting protein-like protein"/>
    <property type="match status" value="1"/>
</dbReference>
<keyword evidence="2" id="KW-0677">Repeat</keyword>
<feature type="repeat" description="TPR" evidence="6">
    <location>
        <begin position="154"/>
        <end position="187"/>
    </location>
</feature>
<dbReference type="CDD" id="cd14438">
    <property type="entry name" value="Hip_N"/>
    <property type="match status" value="1"/>
</dbReference>
<dbReference type="Pfam" id="PF17830">
    <property type="entry name" value="STI1-HOP_DP"/>
    <property type="match status" value="1"/>
</dbReference>
<proteinExistence type="inferred from homology"/>
<dbReference type="Gene3D" id="6.10.250.3420">
    <property type="match status" value="1"/>
</dbReference>
<evidence type="ECO:0000256" key="5">
    <source>
        <dbReference type="ARBA" id="ARBA00064040"/>
    </source>
</evidence>
<evidence type="ECO:0000256" key="2">
    <source>
        <dbReference type="ARBA" id="ARBA00022737"/>
    </source>
</evidence>
<dbReference type="FunFam" id="1.25.40.10:FF:000112">
    <property type="entry name" value="FAM10 family protein"/>
    <property type="match status" value="1"/>
</dbReference>
<feature type="domain" description="STI1" evidence="8">
    <location>
        <begin position="304"/>
        <end position="343"/>
    </location>
</feature>
<accession>A0A131Z402</accession>
<dbReference type="PANTHER" id="PTHR45883:SF2">
    <property type="entry name" value="HSC70-INTERACTING PROTEIN"/>
    <property type="match status" value="1"/>
</dbReference>
<dbReference type="SMART" id="SM00727">
    <property type="entry name" value="STI1"/>
    <property type="match status" value="1"/>
</dbReference>
<dbReference type="InterPro" id="IPR006636">
    <property type="entry name" value="STI1_HS-bd"/>
</dbReference>
<feature type="region of interest" description="Disordered" evidence="7">
    <location>
        <begin position="234"/>
        <end position="286"/>
    </location>
</feature>
<dbReference type="PROSITE" id="PS50005">
    <property type="entry name" value="TPR"/>
    <property type="match status" value="1"/>
</dbReference>
<evidence type="ECO:0000259" key="8">
    <source>
        <dbReference type="SMART" id="SM00727"/>
    </source>
</evidence>
<dbReference type="SUPFAM" id="SSF48452">
    <property type="entry name" value="TPR-like"/>
    <property type="match status" value="1"/>
</dbReference>
<dbReference type="Gene3D" id="1.10.260.100">
    <property type="match status" value="1"/>
</dbReference>